<keyword evidence="2" id="KW-0964">Secreted</keyword>
<feature type="domain" description="Sushi" evidence="9">
    <location>
        <begin position="506"/>
        <end position="563"/>
    </location>
</feature>
<feature type="domain" description="Sushi" evidence="9">
    <location>
        <begin position="869"/>
        <end position="926"/>
    </location>
</feature>
<feature type="domain" description="Sushi" evidence="9">
    <location>
        <begin position="384"/>
        <end position="442"/>
    </location>
</feature>
<dbReference type="SMR" id="A0A5F5PIA9"/>
<dbReference type="Pfam" id="PF00084">
    <property type="entry name" value="Sushi"/>
    <property type="match status" value="13"/>
</dbReference>
<feature type="domain" description="Sushi" evidence="9">
    <location>
        <begin position="810"/>
        <end position="868"/>
    </location>
</feature>
<sequence>METSTFISLSYASHMTMSTSKGKGYAILRTFWKEETQNICKQSLGKLQKPRKLKEVGRVVKVIHHEFIAFYLIHISFCFSETTCDPPYIPNGVYTPERTEHRIEQEIRYKCKNGFHPATRGNTAKCTSSGWVPSPRCILKTCDFPDIRHGSLYSEDYYKPNFPVSVGRYYSYYCDKNFVTPSGHSWDYIYCRPKGWSPAVPCFRQCNFHYLEHGNYPNYEKKYLQGQSVKVECYSGYSFPNEESLMTCTENGWSPPPRCIHVKTCSKSDIEIENGFFSESNFQYPLNKLTQYKCKPGYVTADGRTSGSITCLESGWSAQPTCVKSCDMPLFENARAKSDGMWFKLNDTLDYVCHNGYESRDGHTTGSLVCGYDGWSDTATCYERECSIPQIERYLNVEPKKDIYKVGDVLKFSCRQRLRRVGADSVQCYHFGWSPGFPTCKWKVQSCHPPPQLPNGKVKGTQKEEYGHNEVVEYVCNPRFLLKGPNKIQCVDGEWPTLPICVEDKSTCGHIPDLDHGYVLFSTPPYRHGDSVEFNCREAFIMIGHRSITCIRGTWTQLPQCIARDELETCKTSSLIAREAKLSQRTEFYHNTNVSYKCKGKYKHSVCINGRWDPEVTCREVRIHSCPPPPQIPNAQDMTSTVNYRDGEKISVLCQEKYLIRGTEEIVCKDGRWQSIPRCVEKIPCSQPPHIEHGTIKSSVSSEGRKQRFEPKLYVHNTRLSYICEDGFRLSGGNGITCHMGKWSSPPQCVGIPCEPPPLIPHGVLSHELDSYQYGEEVMYSCTEGFVIDGPASIKCLGGKWPRPPECIKTDCFSLPSFDDAILIGQKKESYRSGEQVSYKCPKYYQLDGSSIVQCIDGQWIGRPTCRDVSCKKPPKVENAVIPNEMFRYPSGERVHYECIKPFDLFGETEVICLNGTWTDPPQCKVSKRKCGSPPPIDNGDITTFPLPAYSPGSTVEYQCQSLYVLQGNKIITCRNGEWSKPPKCLDACVISEEIMEEHKIQLRWKYQKKIYSKTGETAEFMCIPGYHKKTAPETFRATCREGKLLYPTCG</sequence>
<evidence type="ECO:0000259" key="9">
    <source>
        <dbReference type="PROSITE" id="PS50923"/>
    </source>
</evidence>
<dbReference type="AlphaFoldDB" id="A0A5F5PIA9"/>
<evidence type="ECO:0000256" key="1">
    <source>
        <dbReference type="ARBA" id="ARBA00004613"/>
    </source>
</evidence>
<dbReference type="CDD" id="cd00033">
    <property type="entry name" value="CCP"/>
    <property type="match status" value="11"/>
</dbReference>
<protein>
    <recommendedName>
        <fullName evidence="9">Sushi domain-containing protein</fullName>
    </recommendedName>
</protein>
<keyword evidence="6 8" id="KW-1015">Disulfide bond</keyword>
<dbReference type="Proteomes" id="UP000002281">
    <property type="component" value="Chromosome 30"/>
</dbReference>
<evidence type="ECO:0000313" key="11">
    <source>
        <dbReference type="Proteomes" id="UP000002281"/>
    </source>
</evidence>
<dbReference type="PaxDb" id="9796-ENSECAP00000048071"/>
<feature type="domain" description="Sushi" evidence="9">
    <location>
        <begin position="445"/>
        <end position="503"/>
    </location>
</feature>
<dbReference type="Ensembl" id="ENSECAT00000074497.2">
    <property type="protein sequence ID" value="ENSECAP00000048071.1"/>
    <property type="gene ID" value="ENSECAG00000030731.3"/>
</dbReference>
<evidence type="ECO:0000256" key="5">
    <source>
        <dbReference type="ARBA" id="ARBA00022737"/>
    </source>
</evidence>
<keyword evidence="3 8" id="KW-0768">Sushi</keyword>
<gene>
    <name evidence="10" type="primary">LOC100060815</name>
</gene>
<reference evidence="10 11" key="1">
    <citation type="journal article" date="2009" name="Science">
        <title>Genome sequence, comparative analysis, and population genetics of the domestic horse.</title>
        <authorList>
            <consortium name="Broad Institute Genome Sequencing Platform"/>
            <consortium name="Broad Institute Whole Genome Assembly Team"/>
            <person name="Wade C.M."/>
            <person name="Giulotto E."/>
            <person name="Sigurdsson S."/>
            <person name="Zoli M."/>
            <person name="Gnerre S."/>
            <person name="Imsland F."/>
            <person name="Lear T.L."/>
            <person name="Adelson D.L."/>
            <person name="Bailey E."/>
            <person name="Bellone R.R."/>
            <person name="Bloecker H."/>
            <person name="Distl O."/>
            <person name="Edgar R.C."/>
            <person name="Garber M."/>
            <person name="Leeb T."/>
            <person name="Mauceli E."/>
            <person name="MacLeod J.N."/>
            <person name="Penedo M.C.T."/>
            <person name="Raison J.M."/>
            <person name="Sharpe T."/>
            <person name="Vogel J."/>
            <person name="Andersson L."/>
            <person name="Antczak D.F."/>
            <person name="Biagi T."/>
            <person name="Binns M.M."/>
            <person name="Chowdhary B.P."/>
            <person name="Coleman S.J."/>
            <person name="Della Valle G."/>
            <person name="Fryc S."/>
            <person name="Guerin G."/>
            <person name="Hasegawa T."/>
            <person name="Hill E.W."/>
            <person name="Jurka J."/>
            <person name="Kiialainen A."/>
            <person name="Lindgren G."/>
            <person name="Liu J."/>
            <person name="Magnani E."/>
            <person name="Mickelson J.R."/>
            <person name="Murray J."/>
            <person name="Nergadze S.G."/>
            <person name="Onofrio R."/>
            <person name="Pedroni S."/>
            <person name="Piras M.F."/>
            <person name="Raudsepp T."/>
            <person name="Rocchi M."/>
            <person name="Roeed K.H."/>
            <person name="Ryder O.A."/>
            <person name="Searle S."/>
            <person name="Skow L."/>
            <person name="Swinburne J.E."/>
            <person name="Syvaenen A.C."/>
            <person name="Tozaki T."/>
            <person name="Valberg S.J."/>
            <person name="Vaudin M."/>
            <person name="White J.R."/>
            <person name="Zody M.C."/>
            <person name="Lander E.S."/>
            <person name="Lindblad-Toh K."/>
        </authorList>
    </citation>
    <scope>NUCLEOTIDE SEQUENCE [LARGE SCALE GENOMIC DNA]</scope>
    <source>
        <strain evidence="10 11">Thoroughbred</strain>
    </source>
</reference>
<dbReference type="PANTHER" id="PTHR45785:SF7">
    <property type="entry name" value="COMPLEMENT FACTOR H"/>
    <property type="match status" value="1"/>
</dbReference>
<evidence type="ECO:0000256" key="4">
    <source>
        <dbReference type="ARBA" id="ARBA00022729"/>
    </source>
</evidence>
<dbReference type="OMA" id="DHHDNNT"/>
<proteinExistence type="predicted"/>
<dbReference type="GO" id="GO:0006956">
    <property type="term" value="P:complement activation"/>
    <property type="evidence" value="ECO:0000318"/>
    <property type="project" value="GO_Central"/>
</dbReference>
<comment type="caution">
    <text evidence="8">Lacks conserved residue(s) required for the propagation of feature annotation.</text>
</comment>
<dbReference type="STRING" id="9796.ENSECAP00000048071"/>
<feature type="domain" description="Sushi" evidence="9">
    <location>
        <begin position="624"/>
        <end position="681"/>
    </location>
</feature>
<feature type="domain" description="Sushi" evidence="9">
    <location>
        <begin position="82"/>
        <end position="139"/>
    </location>
</feature>
<feature type="disulfide bond" evidence="8">
    <location>
        <begin position="447"/>
        <end position="490"/>
    </location>
</feature>
<dbReference type="SMART" id="SM00032">
    <property type="entry name" value="CCP"/>
    <property type="match status" value="16"/>
</dbReference>
<name>A0A5F5PIA9_HORSE</name>
<evidence type="ECO:0000256" key="7">
    <source>
        <dbReference type="ARBA" id="ARBA00023180"/>
    </source>
</evidence>
<keyword evidence="7" id="KW-0325">Glycoprotein</keyword>
<feature type="disulfide bond" evidence="8">
    <location>
        <begin position="931"/>
        <end position="974"/>
    </location>
</feature>
<dbReference type="GeneTree" id="ENSGT00940000154386"/>
<organism evidence="10 11">
    <name type="scientific">Equus caballus</name>
    <name type="common">Horse</name>
    <dbReference type="NCBI Taxonomy" id="9796"/>
    <lineage>
        <taxon>Eukaryota</taxon>
        <taxon>Metazoa</taxon>
        <taxon>Chordata</taxon>
        <taxon>Craniata</taxon>
        <taxon>Vertebrata</taxon>
        <taxon>Euteleostomi</taxon>
        <taxon>Mammalia</taxon>
        <taxon>Eutheria</taxon>
        <taxon>Laurasiatheria</taxon>
        <taxon>Perissodactyla</taxon>
        <taxon>Equidae</taxon>
        <taxon>Equus</taxon>
    </lineage>
</organism>
<feature type="domain" description="Sushi" evidence="9">
    <location>
        <begin position="204"/>
        <end position="261"/>
    </location>
</feature>
<feature type="domain" description="Sushi" evidence="9">
    <location>
        <begin position="752"/>
        <end position="809"/>
    </location>
</feature>
<evidence type="ECO:0000256" key="8">
    <source>
        <dbReference type="PROSITE-ProRule" id="PRU00302"/>
    </source>
</evidence>
<feature type="disulfide bond" evidence="8">
    <location>
        <begin position="812"/>
        <end position="855"/>
    </location>
</feature>
<evidence type="ECO:0000256" key="6">
    <source>
        <dbReference type="ARBA" id="ARBA00023157"/>
    </source>
</evidence>
<feature type="domain" description="Sushi" evidence="9">
    <location>
        <begin position="929"/>
        <end position="987"/>
    </location>
</feature>
<feature type="domain" description="Sushi" evidence="9">
    <location>
        <begin position="683"/>
        <end position="751"/>
    </location>
</feature>
<dbReference type="FunFam" id="2.10.70.10:FF:000054">
    <property type="entry name" value="Complement inhibitory factor H"/>
    <property type="match status" value="1"/>
</dbReference>
<keyword evidence="5" id="KW-0677">Repeat</keyword>
<feature type="domain" description="Sushi" evidence="9">
    <location>
        <begin position="263"/>
        <end position="324"/>
    </location>
</feature>
<dbReference type="SUPFAM" id="SSF57535">
    <property type="entry name" value="Complement control module/SCR domain"/>
    <property type="match status" value="14"/>
</dbReference>
<dbReference type="InterPro" id="IPR000436">
    <property type="entry name" value="Sushi_SCR_CCP_dom"/>
</dbReference>
<dbReference type="PROSITE" id="PS50923">
    <property type="entry name" value="SUSHI"/>
    <property type="match status" value="12"/>
</dbReference>
<keyword evidence="4" id="KW-0732">Signal</keyword>
<dbReference type="InterPro" id="IPR051503">
    <property type="entry name" value="ComplSys_Reg/VirEntry_Med"/>
</dbReference>
<evidence type="ECO:0000256" key="3">
    <source>
        <dbReference type="ARBA" id="ARBA00022659"/>
    </source>
</evidence>
<dbReference type="Gene3D" id="2.10.70.10">
    <property type="entry name" value="Complement Module, domain 1"/>
    <property type="match status" value="16"/>
</dbReference>
<dbReference type="InParanoid" id="A0A5F5PIA9"/>
<dbReference type="FunFam" id="2.10.70.10:FF:000060">
    <property type="entry name" value="Complement inhibitory factor H"/>
    <property type="match status" value="1"/>
</dbReference>
<dbReference type="PANTHER" id="PTHR45785">
    <property type="entry name" value="COMPLEMENT FACTOR H-RELATED"/>
    <property type="match status" value="1"/>
</dbReference>
<keyword evidence="11" id="KW-1185">Reference proteome</keyword>
<dbReference type="GO" id="GO:0005615">
    <property type="term" value="C:extracellular space"/>
    <property type="evidence" value="ECO:0000318"/>
    <property type="project" value="GO_Central"/>
</dbReference>
<comment type="subcellular location">
    <subcellularLocation>
        <location evidence="1">Secreted</location>
    </subcellularLocation>
</comment>
<dbReference type="FunFam" id="2.10.70.10:FF:000026">
    <property type="entry name" value="Complement inhibitory factor H"/>
    <property type="match status" value="4"/>
</dbReference>
<evidence type="ECO:0000313" key="10">
    <source>
        <dbReference type="Ensembl" id="ENSECAP00000048071.1"/>
    </source>
</evidence>
<accession>A0A5F5PIA9</accession>
<evidence type="ECO:0000256" key="2">
    <source>
        <dbReference type="ARBA" id="ARBA00022525"/>
    </source>
</evidence>
<reference evidence="10" key="2">
    <citation type="submission" date="2025-08" db="UniProtKB">
        <authorList>
            <consortium name="Ensembl"/>
        </authorList>
    </citation>
    <scope>IDENTIFICATION</scope>
    <source>
        <strain evidence="10">Thoroughbred</strain>
    </source>
</reference>
<dbReference type="GO" id="GO:0001851">
    <property type="term" value="F:complement component C3b binding"/>
    <property type="evidence" value="ECO:0000318"/>
    <property type="project" value="GO_Central"/>
</dbReference>
<dbReference type="Bgee" id="ENSECAG00000030731">
    <property type="expression patterns" value="Expressed in liver and 3 other cell types or tissues"/>
</dbReference>
<reference evidence="10" key="3">
    <citation type="submission" date="2025-09" db="UniProtKB">
        <authorList>
            <consortium name="Ensembl"/>
        </authorList>
    </citation>
    <scope>IDENTIFICATION</scope>
    <source>
        <strain evidence="10">Thoroughbred</strain>
    </source>
</reference>
<dbReference type="InterPro" id="IPR035976">
    <property type="entry name" value="Sushi/SCR/CCP_sf"/>
</dbReference>